<name>A0ABW6A5H5_9BACT</name>
<comment type="caution">
    <text evidence="2">The sequence shown here is derived from an EMBL/GenBank/DDBJ whole genome shotgun (WGS) entry which is preliminary data.</text>
</comment>
<organism evidence="2 3">
    <name type="scientific">Terrimonas rubra</name>
    <dbReference type="NCBI Taxonomy" id="1035890"/>
    <lineage>
        <taxon>Bacteria</taxon>
        <taxon>Pseudomonadati</taxon>
        <taxon>Bacteroidota</taxon>
        <taxon>Chitinophagia</taxon>
        <taxon>Chitinophagales</taxon>
        <taxon>Chitinophagaceae</taxon>
        <taxon>Terrimonas</taxon>
    </lineage>
</organism>
<reference evidence="3" key="1">
    <citation type="journal article" date="2019" name="Int. J. Syst. Evol. Microbiol.">
        <title>The Global Catalogue of Microorganisms (GCM) 10K type strain sequencing project: providing services to taxonomists for standard genome sequencing and annotation.</title>
        <authorList>
            <consortium name="The Broad Institute Genomics Platform"/>
            <consortium name="The Broad Institute Genome Sequencing Center for Infectious Disease"/>
            <person name="Wu L."/>
            <person name="Ma J."/>
        </authorList>
    </citation>
    <scope>NUCLEOTIDE SEQUENCE [LARGE SCALE GENOMIC DNA]</scope>
    <source>
        <strain evidence="3">KCTC 23299</strain>
    </source>
</reference>
<keyword evidence="3" id="KW-1185">Reference proteome</keyword>
<dbReference type="PROSITE" id="PS51257">
    <property type="entry name" value="PROKAR_LIPOPROTEIN"/>
    <property type="match status" value="1"/>
</dbReference>
<accession>A0ABW6A5H5</accession>
<evidence type="ECO:0000256" key="1">
    <source>
        <dbReference type="SAM" id="SignalP"/>
    </source>
</evidence>
<evidence type="ECO:0000313" key="2">
    <source>
        <dbReference type="EMBL" id="MFD2920609.1"/>
    </source>
</evidence>
<dbReference type="SUPFAM" id="SSF101898">
    <property type="entry name" value="NHL repeat"/>
    <property type="match status" value="1"/>
</dbReference>
<keyword evidence="1" id="KW-0732">Signal</keyword>
<sequence length="487" mass="54723">MKLIKKYPAFLALLFFFSCAKEATTWERVDMDEAKMFSIGFYEADNPDALVKDYVLDNIKTNNLVILLPENIDRKKLVARFTVSANTTVKIDGVEQKSRETINDFSVPKDYILSHGNNNAKYTVSIGKGADYVWKPLAFTYNDSATTFILKVNPETGDPFIMFNQSRTPTDNQKAAMLAYEDNNWINKGEISDGRIGNFDFTFNSQGTAYASYADYTASISQLNTVKKYTSGTSWSLVGNKGITTSRVTYNALAFPNDNKLFLFSTMDAAGVLARRELGISIYENNTWTTNATIPGRASSIFGYLQVARVKNGVIYLGVFNASSPNSVSLYKYENNTWETLADQWRDTRATALNVRDFDMDVDDEGNVYAAFADNSDNATYKYRVIKYNAATKTTTPLASYINGASGNLFSFDLALSPLGVPYLFYRNSSNYPTIVSFDRESQDWTLPYIFEAQVADELNLDFAPNGEAYVAYLKNRKFFVHKYSAP</sequence>
<dbReference type="Gene3D" id="2.60.40.2340">
    <property type="match status" value="1"/>
</dbReference>
<feature type="chain" id="PRO_5046952390" evidence="1">
    <location>
        <begin position="21"/>
        <end position="487"/>
    </location>
</feature>
<proteinExistence type="predicted"/>
<dbReference type="RefSeq" id="WP_386099295.1">
    <property type="nucleotide sequence ID" value="NZ_JBHUOZ010000003.1"/>
</dbReference>
<dbReference type="EMBL" id="JBHUOZ010000003">
    <property type="protein sequence ID" value="MFD2920609.1"/>
    <property type="molecule type" value="Genomic_DNA"/>
</dbReference>
<dbReference type="Gene3D" id="2.120.10.80">
    <property type="entry name" value="Kelch-type beta propeller"/>
    <property type="match status" value="1"/>
</dbReference>
<dbReference type="InterPro" id="IPR015915">
    <property type="entry name" value="Kelch-typ_b-propeller"/>
</dbReference>
<protein>
    <submittedName>
        <fullName evidence="2">Uncharacterized protein</fullName>
    </submittedName>
</protein>
<dbReference type="Proteomes" id="UP001597511">
    <property type="component" value="Unassembled WGS sequence"/>
</dbReference>
<evidence type="ECO:0000313" key="3">
    <source>
        <dbReference type="Proteomes" id="UP001597511"/>
    </source>
</evidence>
<gene>
    <name evidence="2" type="ORF">ACFS6H_12855</name>
</gene>
<feature type="signal peptide" evidence="1">
    <location>
        <begin position="1"/>
        <end position="20"/>
    </location>
</feature>